<dbReference type="KEGG" id="pna:Pnap_2184"/>
<dbReference type="Proteomes" id="UP000000644">
    <property type="component" value="Chromosome"/>
</dbReference>
<dbReference type="AlphaFoldDB" id="A1VPB4"/>
<sequence>MGCALLAMKSIVSCLMRWALDAVKAARSRAVENPGIHAGFVCHKNKTAPFFHRRPRIGGAPQAGTSTILLRKMKWRSTDATLPGASRPARKVNTFLGIAGGQTQSQTSSSQLGMRAAINVLLAKIAGALLAACAFLDGFSAQTNNE</sequence>
<dbReference type="STRING" id="365044.Pnap_2184"/>
<reference evidence="2" key="1">
    <citation type="journal article" date="2009" name="Environ. Microbiol.">
        <title>The genome of Polaromonas naphthalenivorans strain CJ2, isolated from coal tar-contaminated sediment, reveals physiological and metabolic versatility and evolution through extensive horizontal gene transfer.</title>
        <authorList>
            <person name="Yagi J.M."/>
            <person name="Sims D."/>
            <person name="Brettin T."/>
            <person name="Bruce D."/>
            <person name="Madsen E.L."/>
        </authorList>
    </citation>
    <scope>NUCLEOTIDE SEQUENCE [LARGE SCALE GENOMIC DNA]</scope>
    <source>
        <strain evidence="2">CJ2</strain>
    </source>
</reference>
<gene>
    <name evidence="1" type="ordered locus">Pnap_2184</name>
</gene>
<accession>A1VPB4</accession>
<evidence type="ECO:0000313" key="2">
    <source>
        <dbReference type="Proteomes" id="UP000000644"/>
    </source>
</evidence>
<proteinExistence type="predicted"/>
<organism evidence="1 2">
    <name type="scientific">Polaromonas naphthalenivorans (strain CJ2)</name>
    <dbReference type="NCBI Taxonomy" id="365044"/>
    <lineage>
        <taxon>Bacteria</taxon>
        <taxon>Pseudomonadati</taxon>
        <taxon>Pseudomonadota</taxon>
        <taxon>Betaproteobacteria</taxon>
        <taxon>Burkholderiales</taxon>
        <taxon>Comamonadaceae</taxon>
        <taxon>Polaromonas</taxon>
    </lineage>
</organism>
<dbReference type="HOGENOM" id="CLU_1775721_0_0_4"/>
<evidence type="ECO:0000313" key="1">
    <source>
        <dbReference type="EMBL" id="ABM37492.1"/>
    </source>
</evidence>
<dbReference type="EMBL" id="CP000529">
    <property type="protein sequence ID" value="ABM37492.1"/>
    <property type="molecule type" value="Genomic_DNA"/>
</dbReference>
<keyword evidence="2" id="KW-1185">Reference proteome</keyword>
<name>A1VPB4_POLNA</name>
<protein>
    <submittedName>
        <fullName evidence="1">Uncharacterized protein</fullName>
    </submittedName>
</protein>